<feature type="signal peptide" evidence="2">
    <location>
        <begin position="1"/>
        <end position="23"/>
    </location>
</feature>
<dbReference type="PANTHER" id="PTHR35007:SF1">
    <property type="entry name" value="PILUS ASSEMBLY PROTEIN"/>
    <property type="match status" value="1"/>
</dbReference>
<dbReference type="AlphaFoldDB" id="A0A838ADI4"/>
<keyword evidence="4" id="KW-1185">Reference proteome</keyword>
<feature type="transmembrane region" description="Helical" evidence="1">
    <location>
        <begin position="272"/>
        <end position="292"/>
    </location>
</feature>
<dbReference type="Proteomes" id="UP000582974">
    <property type="component" value="Unassembled WGS sequence"/>
</dbReference>
<evidence type="ECO:0000313" key="4">
    <source>
        <dbReference type="Proteomes" id="UP000582974"/>
    </source>
</evidence>
<keyword evidence="2" id="KW-0732">Signal</keyword>
<evidence type="ECO:0000313" key="3">
    <source>
        <dbReference type="EMBL" id="MBA0127273.1"/>
    </source>
</evidence>
<name>A0A838ADI4_9PSEU</name>
<evidence type="ECO:0000256" key="1">
    <source>
        <dbReference type="SAM" id="Phobius"/>
    </source>
</evidence>
<gene>
    <name evidence="3" type="ORF">H0B56_17115</name>
</gene>
<accession>A0A838ADI4</accession>
<comment type="caution">
    <text evidence="3">The sequence shown here is derived from an EMBL/GenBank/DDBJ whole genome shotgun (WGS) entry which is preliminary data.</text>
</comment>
<feature type="chain" id="PRO_5032378142" evidence="2">
    <location>
        <begin position="24"/>
        <end position="302"/>
    </location>
</feature>
<proteinExistence type="predicted"/>
<organism evidence="3 4">
    <name type="scientific">Haloechinothrix aidingensis</name>
    <dbReference type="NCBI Taxonomy" id="2752311"/>
    <lineage>
        <taxon>Bacteria</taxon>
        <taxon>Bacillati</taxon>
        <taxon>Actinomycetota</taxon>
        <taxon>Actinomycetes</taxon>
        <taxon>Pseudonocardiales</taxon>
        <taxon>Pseudonocardiaceae</taxon>
        <taxon>Haloechinothrix</taxon>
    </lineage>
</organism>
<keyword evidence="1" id="KW-0472">Membrane</keyword>
<dbReference type="RefSeq" id="WP_180894092.1">
    <property type="nucleotide sequence ID" value="NZ_JACCKD010000006.1"/>
</dbReference>
<sequence>MHPPLAMALPGLALGLALSCALAASLPPAPVRLANALDRLGDPTRTRTEATAPSWGLRMLDAWAARAGGSTHRWWGIPATDLDLLALSPRRYLARRLTWAACGLALALALVGIAAVTGLAPPTGLALFAAPAGAVAGQAVPVAAVAGEAARGRHEFRRCLAVYLELVAQERASGAAVGPALVEAACVADAWPLVRLRTSMTYAEHTGQSHWQALADLGERIGVAELGELADIAASAADGAAIQTTLTATAARLRRSALAAETAEAGARSRRLALPTSLLLTGFVLLVLYPALARMLDLYPHT</sequence>
<feature type="transmembrane region" description="Helical" evidence="1">
    <location>
        <begin position="97"/>
        <end position="120"/>
    </location>
</feature>
<evidence type="ECO:0000256" key="2">
    <source>
        <dbReference type="SAM" id="SignalP"/>
    </source>
</evidence>
<protein>
    <submittedName>
        <fullName evidence="3">Pilus assembly protein TadB</fullName>
    </submittedName>
</protein>
<keyword evidence="1" id="KW-1133">Transmembrane helix</keyword>
<reference evidence="3 4" key="1">
    <citation type="submission" date="2020-07" db="EMBL/GenBank/DDBJ databases">
        <title>Genome of Haloechinothrix sp.</title>
        <authorList>
            <person name="Tang S.-K."/>
            <person name="Yang L."/>
            <person name="Zhu W.-Y."/>
        </authorList>
    </citation>
    <scope>NUCLEOTIDE SEQUENCE [LARGE SCALE GENOMIC DNA]</scope>
    <source>
        <strain evidence="3 4">YIM 98757</strain>
    </source>
</reference>
<keyword evidence="1" id="KW-0812">Transmembrane</keyword>
<dbReference type="EMBL" id="JACCKD010000006">
    <property type="protein sequence ID" value="MBA0127273.1"/>
    <property type="molecule type" value="Genomic_DNA"/>
</dbReference>
<dbReference type="PANTHER" id="PTHR35007">
    <property type="entry name" value="INTEGRAL MEMBRANE PROTEIN-RELATED"/>
    <property type="match status" value="1"/>
</dbReference>